<keyword evidence="4" id="KW-0762">Sugar transport</keyword>
<evidence type="ECO:0000256" key="1">
    <source>
        <dbReference type="ARBA" id="ARBA00004141"/>
    </source>
</evidence>
<dbReference type="GO" id="GO:0005351">
    <property type="term" value="F:carbohydrate:proton symporter activity"/>
    <property type="evidence" value="ECO:0007669"/>
    <property type="project" value="TreeGrafter"/>
</dbReference>
<feature type="region of interest" description="Disordered" evidence="9">
    <location>
        <begin position="534"/>
        <end position="600"/>
    </location>
</feature>
<dbReference type="InterPro" id="IPR005829">
    <property type="entry name" value="Sugar_transporter_CS"/>
</dbReference>
<keyword evidence="3" id="KW-0813">Transport</keyword>
<comment type="caution">
    <text evidence="12">The sequence shown here is derived from an EMBL/GenBank/DDBJ whole genome shotgun (WGS) entry which is preliminary data.</text>
</comment>
<dbReference type="FunFam" id="1.20.1250.20:FF:000044">
    <property type="entry name" value="Hexose transporter Hxt3p"/>
    <property type="match status" value="1"/>
</dbReference>
<feature type="transmembrane region" description="Helical" evidence="10">
    <location>
        <begin position="186"/>
        <end position="207"/>
    </location>
</feature>
<dbReference type="Pfam" id="PF00083">
    <property type="entry name" value="Sugar_tr"/>
    <property type="match status" value="1"/>
</dbReference>
<protein>
    <recommendedName>
        <fullName evidence="11">Major facilitator superfamily (MFS) profile domain-containing protein</fullName>
    </recommendedName>
</protein>
<feature type="transmembrane region" description="Helical" evidence="10">
    <location>
        <begin position="362"/>
        <end position="383"/>
    </location>
</feature>
<dbReference type="CDD" id="cd17356">
    <property type="entry name" value="MFS_HXT"/>
    <property type="match status" value="1"/>
</dbReference>
<dbReference type="SUPFAM" id="SSF103473">
    <property type="entry name" value="MFS general substrate transporter"/>
    <property type="match status" value="1"/>
</dbReference>
<evidence type="ECO:0000256" key="5">
    <source>
        <dbReference type="ARBA" id="ARBA00022692"/>
    </source>
</evidence>
<keyword evidence="5 10" id="KW-0812">Transmembrane</keyword>
<keyword evidence="7 10" id="KW-0472">Membrane</keyword>
<evidence type="ECO:0000313" key="12">
    <source>
        <dbReference type="EMBL" id="KAK0520628.1"/>
    </source>
</evidence>
<dbReference type="InterPro" id="IPR036259">
    <property type="entry name" value="MFS_trans_sf"/>
</dbReference>
<sequence length="600" mass="64337">MPLTIRGSPVGWVAILIAGLASMGGFLFGEDTGQISGILLMSDFKERFGTERDPVTGEPFFNSWLEGLIVSALSIGTLIGVLIGAPLADLFGRRKAMSIETIIFTAGVLIQVTSFRAWYQVAIGRGVTGVGVGALSAAVPLYQSETVPKEIRGALVATYQLFITLGILIAYLINLGTFNYTTSAQWRVPVALGIVFAAILGVGIQFCPESPRWLVARGRHDEAHKSIATVRGAYGKSHEAAISGQKGDEAVLRAEQAEALVREEQQGMINAIRKEQEQGKASWAACFSPKNRVLYRTLLGIALQAGQQLTGANYFFYYGATIFQSVNISGPLTAQIILGAVNVACTFLGLYLLERFGRRRPLIIGAVWMAVFLFIFAGIGSGLDPQERGVGIGLIVTSCLFILGYASTWAPGIWLFVGESFPARTRAKQAALATASNWLWNFLIAFFTTPITRDISFNYGFVFAGCNIANALIAYFFVYETSNLTLEALDDMYSDPNCRAWNSRSWVPAGFDSREGFQRALEKDEDRASMVAGTLVEAEREKAEKEKRRGGGGGGAGVQNVGVHGSGSSSGSRTEAGSAHDHGGASANPGAPLTETKEVA</sequence>
<feature type="compositionally biased region" description="Basic and acidic residues" evidence="9">
    <location>
        <begin position="537"/>
        <end position="549"/>
    </location>
</feature>
<feature type="transmembrane region" description="Helical" evidence="10">
    <location>
        <begin position="123"/>
        <end position="142"/>
    </location>
</feature>
<gene>
    <name evidence="12" type="ORF">OC842_007039</name>
</gene>
<feature type="transmembrane region" description="Helical" evidence="10">
    <location>
        <begin position="68"/>
        <end position="87"/>
    </location>
</feature>
<name>A0AAN6JHC9_9BASI</name>
<feature type="domain" description="Major facilitator superfamily (MFS) profile" evidence="11">
    <location>
        <begin position="17"/>
        <end position="482"/>
    </location>
</feature>
<dbReference type="InterPro" id="IPR003663">
    <property type="entry name" value="Sugar/inositol_transpt"/>
</dbReference>
<evidence type="ECO:0000256" key="4">
    <source>
        <dbReference type="ARBA" id="ARBA00022597"/>
    </source>
</evidence>
<dbReference type="InterPro" id="IPR005828">
    <property type="entry name" value="MFS_sugar_transport-like"/>
</dbReference>
<reference evidence="12" key="1">
    <citation type="journal article" date="2023" name="PhytoFront">
        <title>Draft Genome Resources of Seven Strains of Tilletia horrida, Causal Agent of Kernel Smut of Rice.</title>
        <authorList>
            <person name="Khanal S."/>
            <person name="Antony Babu S."/>
            <person name="Zhou X.G."/>
        </authorList>
    </citation>
    <scope>NUCLEOTIDE SEQUENCE</scope>
    <source>
        <strain evidence="12">TX3</strain>
    </source>
</reference>
<dbReference type="PROSITE" id="PS00217">
    <property type="entry name" value="SUGAR_TRANSPORT_2"/>
    <property type="match status" value="1"/>
</dbReference>
<feature type="transmembrane region" description="Helical" evidence="10">
    <location>
        <begin position="430"/>
        <end position="451"/>
    </location>
</feature>
<evidence type="ECO:0000256" key="9">
    <source>
        <dbReference type="SAM" id="MobiDB-lite"/>
    </source>
</evidence>
<feature type="transmembrane region" description="Helical" evidence="10">
    <location>
        <begin position="332"/>
        <end position="353"/>
    </location>
</feature>
<dbReference type="PRINTS" id="PR00171">
    <property type="entry name" value="SUGRTRNSPORT"/>
</dbReference>
<evidence type="ECO:0000256" key="3">
    <source>
        <dbReference type="ARBA" id="ARBA00022448"/>
    </source>
</evidence>
<comment type="similarity">
    <text evidence="2">Belongs to the major facilitator superfamily. Sugar transporter (TC 2.A.1.1) family.</text>
</comment>
<dbReference type="InterPro" id="IPR020846">
    <property type="entry name" value="MFS_dom"/>
</dbReference>
<dbReference type="Proteomes" id="UP001176521">
    <property type="component" value="Unassembled WGS sequence"/>
</dbReference>
<evidence type="ECO:0000256" key="10">
    <source>
        <dbReference type="SAM" id="Phobius"/>
    </source>
</evidence>
<feature type="transmembrane region" description="Helical" evidence="10">
    <location>
        <begin position="389"/>
        <end position="418"/>
    </location>
</feature>
<keyword evidence="13" id="KW-1185">Reference proteome</keyword>
<proteinExistence type="inferred from homology"/>
<dbReference type="GO" id="GO:0005886">
    <property type="term" value="C:plasma membrane"/>
    <property type="evidence" value="ECO:0007669"/>
    <property type="project" value="TreeGrafter"/>
</dbReference>
<comment type="subcellular location">
    <subcellularLocation>
        <location evidence="1">Membrane</location>
        <topology evidence="1">Multi-pass membrane protein</topology>
    </subcellularLocation>
</comment>
<dbReference type="PROSITE" id="PS50850">
    <property type="entry name" value="MFS"/>
    <property type="match status" value="1"/>
</dbReference>
<evidence type="ECO:0000256" key="2">
    <source>
        <dbReference type="ARBA" id="ARBA00010992"/>
    </source>
</evidence>
<evidence type="ECO:0000313" key="13">
    <source>
        <dbReference type="Proteomes" id="UP001176521"/>
    </source>
</evidence>
<dbReference type="InterPro" id="IPR050360">
    <property type="entry name" value="MFS_Sugar_Transporters"/>
</dbReference>
<evidence type="ECO:0000256" key="8">
    <source>
        <dbReference type="ARBA" id="ARBA00049119"/>
    </source>
</evidence>
<evidence type="ECO:0000256" key="7">
    <source>
        <dbReference type="ARBA" id="ARBA00023136"/>
    </source>
</evidence>
<comment type="catalytic activity">
    <reaction evidence="8">
        <text>myo-inositol(out) + H(+)(out) = myo-inositol(in) + H(+)(in)</text>
        <dbReference type="Rhea" id="RHEA:60364"/>
        <dbReference type="ChEBI" id="CHEBI:15378"/>
        <dbReference type="ChEBI" id="CHEBI:17268"/>
    </reaction>
</comment>
<feature type="compositionally biased region" description="Low complexity" evidence="9">
    <location>
        <begin position="558"/>
        <end position="577"/>
    </location>
</feature>
<dbReference type="PROSITE" id="PS00216">
    <property type="entry name" value="SUGAR_TRANSPORT_1"/>
    <property type="match status" value="2"/>
</dbReference>
<accession>A0AAN6JHC9</accession>
<dbReference type="Gene3D" id="1.20.1250.20">
    <property type="entry name" value="MFS general substrate transporter like domains"/>
    <property type="match status" value="1"/>
</dbReference>
<evidence type="ECO:0000259" key="11">
    <source>
        <dbReference type="PROSITE" id="PS50850"/>
    </source>
</evidence>
<dbReference type="EMBL" id="JAPDMQ010000770">
    <property type="protein sequence ID" value="KAK0520628.1"/>
    <property type="molecule type" value="Genomic_DNA"/>
</dbReference>
<keyword evidence="6 10" id="KW-1133">Transmembrane helix</keyword>
<organism evidence="12 13">
    <name type="scientific">Tilletia horrida</name>
    <dbReference type="NCBI Taxonomy" id="155126"/>
    <lineage>
        <taxon>Eukaryota</taxon>
        <taxon>Fungi</taxon>
        <taxon>Dikarya</taxon>
        <taxon>Basidiomycota</taxon>
        <taxon>Ustilaginomycotina</taxon>
        <taxon>Exobasidiomycetes</taxon>
        <taxon>Tilletiales</taxon>
        <taxon>Tilletiaceae</taxon>
        <taxon>Tilletia</taxon>
    </lineage>
</organism>
<feature type="transmembrane region" description="Helical" evidence="10">
    <location>
        <begin position="154"/>
        <end position="174"/>
    </location>
</feature>
<dbReference type="PANTHER" id="PTHR48022:SF75">
    <property type="entry name" value="GALACTOSE TRANSPORTER-RELATED"/>
    <property type="match status" value="1"/>
</dbReference>
<dbReference type="PANTHER" id="PTHR48022">
    <property type="entry name" value="PLASTIDIC GLUCOSE TRANSPORTER 4"/>
    <property type="match status" value="1"/>
</dbReference>
<dbReference type="AlphaFoldDB" id="A0AAN6JHC9"/>
<feature type="transmembrane region" description="Helical" evidence="10">
    <location>
        <begin position="457"/>
        <end position="478"/>
    </location>
</feature>
<evidence type="ECO:0000256" key="6">
    <source>
        <dbReference type="ARBA" id="ARBA00022989"/>
    </source>
</evidence>